<evidence type="ECO:0000256" key="1">
    <source>
        <dbReference type="ARBA" id="ARBA00023125"/>
    </source>
</evidence>
<dbReference type="InterPro" id="IPR001387">
    <property type="entry name" value="Cro/C1-type_HTH"/>
</dbReference>
<evidence type="ECO:0000313" key="4">
    <source>
        <dbReference type="Proteomes" id="UP000520011"/>
    </source>
</evidence>
<dbReference type="GO" id="GO:0003677">
    <property type="term" value="F:DNA binding"/>
    <property type="evidence" value="ECO:0007669"/>
    <property type="project" value="UniProtKB-KW"/>
</dbReference>
<dbReference type="Proteomes" id="UP000520011">
    <property type="component" value="Unassembled WGS sequence"/>
</dbReference>
<dbReference type="RefSeq" id="WP_183254193.1">
    <property type="nucleotide sequence ID" value="NZ_JACHEP010000010.1"/>
</dbReference>
<dbReference type="CDD" id="cd00093">
    <property type="entry name" value="HTH_XRE"/>
    <property type="match status" value="1"/>
</dbReference>
<accession>A0A7W8MW60</accession>
<feature type="domain" description="HTH cro/C1-type" evidence="2">
    <location>
        <begin position="13"/>
        <end position="72"/>
    </location>
</feature>
<reference evidence="3 4" key="1">
    <citation type="submission" date="2020-08" db="EMBL/GenBank/DDBJ databases">
        <title>Genomic Encyclopedia of Type Strains, Phase IV (KMG-IV): sequencing the most valuable type-strain genomes for metagenomic binning, comparative biology and taxonomic classification.</title>
        <authorList>
            <person name="Goeker M."/>
        </authorList>
    </citation>
    <scope>NUCLEOTIDE SEQUENCE [LARGE SCALE GENOMIC DNA]</scope>
    <source>
        <strain evidence="3 4">DSM 16325</strain>
    </source>
</reference>
<gene>
    <name evidence="3" type="ORF">HNQ34_002115</name>
</gene>
<dbReference type="PANTHER" id="PTHR46558:SF4">
    <property type="entry name" value="DNA-BIDING PHAGE PROTEIN"/>
    <property type="match status" value="1"/>
</dbReference>
<dbReference type="Gene3D" id="1.10.260.40">
    <property type="entry name" value="lambda repressor-like DNA-binding domains"/>
    <property type="match status" value="1"/>
</dbReference>
<evidence type="ECO:0000313" key="3">
    <source>
        <dbReference type="EMBL" id="MBB5325016.1"/>
    </source>
</evidence>
<comment type="caution">
    <text evidence="3">The sequence shown here is derived from an EMBL/GenBank/DDBJ whole genome shotgun (WGS) entry which is preliminary data.</text>
</comment>
<keyword evidence="4" id="KW-1185">Reference proteome</keyword>
<dbReference type="Pfam" id="PF01381">
    <property type="entry name" value="HTH_3"/>
    <property type="match status" value="1"/>
</dbReference>
<dbReference type="AlphaFoldDB" id="A0A7W8MW60"/>
<proteinExistence type="predicted"/>
<dbReference type="PROSITE" id="PS50943">
    <property type="entry name" value="HTH_CROC1"/>
    <property type="match status" value="1"/>
</dbReference>
<keyword evidence="1" id="KW-0238">DNA-binding</keyword>
<dbReference type="SUPFAM" id="SSF47413">
    <property type="entry name" value="lambda repressor-like DNA-binding domains"/>
    <property type="match status" value="1"/>
</dbReference>
<sequence length="136" mass="15760">MVSNPFVYMGKQIRMLRENANLSQSELAELLKEHGIHLKRETISKIENGNRSISVAEIGALASIFNVSVETFFEDEEEEKSLVTLFRKKKPLSQEEEAFLDFIHSMVSSLIGQEKIYREQKKFVPMEPIWKGIERN</sequence>
<protein>
    <submittedName>
        <fullName evidence="3">Transcriptional regulator with XRE-family HTH domain</fullName>
    </submittedName>
</protein>
<dbReference type="PANTHER" id="PTHR46558">
    <property type="entry name" value="TRACRIPTIONAL REGULATORY PROTEIN-RELATED-RELATED"/>
    <property type="match status" value="1"/>
</dbReference>
<name>A0A7W8MW60_9BACL</name>
<dbReference type="EMBL" id="JACHEP010000010">
    <property type="protein sequence ID" value="MBB5325016.1"/>
    <property type="molecule type" value="Genomic_DNA"/>
</dbReference>
<dbReference type="InterPro" id="IPR010982">
    <property type="entry name" value="Lambda_DNA-bd_dom_sf"/>
</dbReference>
<dbReference type="SMART" id="SM00530">
    <property type="entry name" value="HTH_XRE"/>
    <property type="match status" value="1"/>
</dbReference>
<evidence type="ECO:0000259" key="2">
    <source>
        <dbReference type="PROSITE" id="PS50943"/>
    </source>
</evidence>
<organism evidence="3 4">
    <name type="scientific">Anoxybacteroides tepidamans</name>
    <dbReference type="NCBI Taxonomy" id="265948"/>
    <lineage>
        <taxon>Bacteria</taxon>
        <taxon>Bacillati</taxon>
        <taxon>Bacillota</taxon>
        <taxon>Bacilli</taxon>
        <taxon>Bacillales</taxon>
        <taxon>Anoxybacillaceae</taxon>
        <taxon>Anoxybacteroides</taxon>
    </lineage>
</organism>